<accession>A0A7S4G082</accession>
<feature type="compositionally biased region" description="Basic and acidic residues" evidence="1">
    <location>
        <begin position="144"/>
        <end position="157"/>
    </location>
</feature>
<feature type="region of interest" description="Disordered" evidence="1">
    <location>
        <begin position="139"/>
        <end position="164"/>
    </location>
</feature>
<dbReference type="EMBL" id="HBJA01092138">
    <property type="protein sequence ID" value="CAE0820842.1"/>
    <property type="molecule type" value="Transcribed_RNA"/>
</dbReference>
<organism evidence="2">
    <name type="scientific">Eutreptiella gymnastica</name>
    <dbReference type="NCBI Taxonomy" id="73025"/>
    <lineage>
        <taxon>Eukaryota</taxon>
        <taxon>Discoba</taxon>
        <taxon>Euglenozoa</taxon>
        <taxon>Euglenida</taxon>
        <taxon>Spirocuta</taxon>
        <taxon>Euglenophyceae</taxon>
        <taxon>Eutreptiales</taxon>
        <taxon>Eutreptiaceae</taxon>
        <taxon>Eutreptiella</taxon>
    </lineage>
</organism>
<name>A0A7S4G082_9EUGL</name>
<evidence type="ECO:0000256" key="1">
    <source>
        <dbReference type="SAM" id="MobiDB-lite"/>
    </source>
</evidence>
<dbReference type="AlphaFoldDB" id="A0A7S4G082"/>
<reference evidence="2" key="1">
    <citation type="submission" date="2021-01" db="EMBL/GenBank/DDBJ databases">
        <authorList>
            <person name="Corre E."/>
            <person name="Pelletier E."/>
            <person name="Niang G."/>
            <person name="Scheremetjew M."/>
            <person name="Finn R."/>
            <person name="Kale V."/>
            <person name="Holt S."/>
            <person name="Cochrane G."/>
            <person name="Meng A."/>
            <person name="Brown T."/>
            <person name="Cohen L."/>
        </authorList>
    </citation>
    <scope>NUCLEOTIDE SEQUENCE</scope>
    <source>
        <strain evidence="2">CCMP1594</strain>
    </source>
</reference>
<evidence type="ECO:0000313" key="2">
    <source>
        <dbReference type="EMBL" id="CAE0820842.1"/>
    </source>
</evidence>
<protein>
    <submittedName>
        <fullName evidence="2">Uncharacterized protein</fullName>
    </submittedName>
</protein>
<gene>
    <name evidence="2" type="ORF">EGYM00163_LOCUS32014</name>
</gene>
<proteinExistence type="predicted"/>
<sequence length="164" mass="18031">MTDPQPATVVNQQPPGIVEYDSCSDTESWALTSNSSFDFVNDPVMDGPKFTDPSDAAVLLTADANQTRISSGQPQTRAPTRQMIRASQDKATLQMLMFGGRPAPPAHALHARRGPRSKILSNYGPAKTAPSYVPIHRSTHWQPTKRESRGQPTRHEVQLQSAKR</sequence>